<evidence type="ECO:0000259" key="2">
    <source>
        <dbReference type="Pfam" id="PF21530"/>
    </source>
</evidence>
<keyword evidence="1" id="KW-0812">Transmembrane</keyword>
<evidence type="ECO:0000256" key="1">
    <source>
        <dbReference type="SAM" id="Phobius"/>
    </source>
</evidence>
<dbReference type="Pfam" id="PF21530">
    <property type="entry name" value="Pif1_2B_dom"/>
    <property type="match status" value="1"/>
</dbReference>
<feature type="domain" description="DNA helicase Pif1-like 2B" evidence="2">
    <location>
        <begin position="214"/>
        <end position="255"/>
    </location>
</feature>
<dbReference type="Gene3D" id="3.30.420.10">
    <property type="entry name" value="Ribonuclease H-like superfamily/Ribonuclease H"/>
    <property type="match status" value="1"/>
</dbReference>
<keyword evidence="1" id="KW-1133">Transmembrane helix</keyword>
<feature type="transmembrane region" description="Helical" evidence="1">
    <location>
        <begin position="524"/>
        <end position="543"/>
    </location>
</feature>
<proteinExistence type="predicted"/>
<dbReference type="InterPro" id="IPR052709">
    <property type="entry name" value="Transposase-MT_Hybrid"/>
</dbReference>
<protein>
    <recommendedName>
        <fullName evidence="2">DNA helicase Pif1-like 2B domain-containing protein</fullName>
    </recommendedName>
</protein>
<dbReference type="InterPro" id="IPR036397">
    <property type="entry name" value="RNaseH_sf"/>
</dbReference>
<sequence>MLTVTYGEATLDRSNIYRWYKMFSEGREDVNDEERAGRPSTSTTDEKINEVEKMILAIRRITVRDVAEDLNISIGSCHSIFINDLGMRRVVAKFVPILPNCDQKQHRMNIANEMLDSVRDDPNLLQRVITGDEAWVYGYDVETKAQSSHRIPQIWPLHVLVAAVIEDNLRPLLHVHYTGTPRNYNVGELGGSLQSGVADISEYLQQNTRNYPTEFLNSLTPTGMPPYQLNLKVGATFMLLRNLNPKCNGTLMVVQRMYSYVLEVSNTDRVTSHIESNRRERHTPVQKNYTSRAKERTCYRCGERNSHLAPAFPHKSKTVLNARKLGISVKYAKRQIMHRQEMYNKKMLSLKGENEAKVTLTLDGKCIKLRCRYWKSSNFDAKKTIFKKFWKLKLFPTSKNIKTLCNNPMKIVGERDGFVKEAGKRLRLIVVDEGIPEVLQGREWLRYLNIDYCRLLNVNKLIEESCMEALIGHEKRYLHFYKYSKHANKLHALSRSPGSHLLSSYSYALISGERQLPTSFQPSIHGFHFFIFLACIMRFILLFC</sequence>
<keyword evidence="4" id="KW-1185">Reference proteome</keyword>
<dbReference type="PANTHER" id="PTHR46060">
    <property type="entry name" value="MARINER MOS1 TRANSPOSASE-LIKE PROTEIN"/>
    <property type="match status" value="1"/>
</dbReference>
<accession>A0ABY6LT86</accession>
<evidence type="ECO:0000313" key="4">
    <source>
        <dbReference type="Proteomes" id="UP001235939"/>
    </source>
</evidence>
<name>A0ABY6LT86_9ARAC</name>
<keyword evidence="1" id="KW-0472">Membrane</keyword>
<evidence type="ECO:0000313" key="3">
    <source>
        <dbReference type="EMBL" id="UYV83551.1"/>
    </source>
</evidence>
<organism evidence="3 4">
    <name type="scientific">Cordylochernes scorpioides</name>
    <dbReference type="NCBI Taxonomy" id="51811"/>
    <lineage>
        <taxon>Eukaryota</taxon>
        <taxon>Metazoa</taxon>
        <taxon>Ecdysozoa</taxon>
        <taxon>Arthropoda</taxon>
        <taxon>Chelicerata</taxon>
        <taxon>Arachnida</taxon>
        <taxon>Pseudoscorpiones</taxon>
        <taxon>Cheliferoidea</taxon>
        <taxon>Chernetidae</taxon>
        <taxon>Cordylochernes</taxon>
    </lineage>
</organism>
<dbReference type="EMBL" id="CP092885">
    <property type="protein sequence ID" value="UYV83551.1"/>
    <property type="molecule type" value="Genomic_DNA"/>
</dbReference>
<dbReference type="InterPro" id="IPR049163">
    <property type="entry name" value="Pif1-like_2B_dom"/>
</dbReference>
<dbReference type="Proteomes" id="UP001235939">
    <property type="component" value="Chromosome 23"/>
</dbReference>
<reference evidence="3 4" key="1">
    <citation type="submission" date="2022-03" db="EMBL/GenBank/DDBJ databases">
        <title>A chromosomal length assembly of Cordylochernes scorpioides.</title>
        <authorList>
            <person name="Zeh D."/>
            <person name="Zeh J."/>
        </authorList>
    </citation>
    <scope>NUCLEOTIDE SEQUENCE [LARGE SCALE GENOMIC DNA]</scope>
    <source>
        <strain evidence="3">IN4F17</strain>
        <tissue evidence="3">Whole Body</tissue>
    </source>
</reference>
<dbReference type="PANTHER" id="PTHR46060:SF1">
    <property type="entry name" value="MARINER MOS1 TRANSPOSASE-LIKE PROTEIN"/>
    <property type="match status" value="1"/>
</dbReference>
<gene>
    <name evidence="3" type="ORF">LAZ67_23001444</name>
</gene>